<dbReference type="SMART" id="SM00662">
    <property type="entry name" value="RPOLD"/>
    <property type="match status" value="1"/>
</dbReference>
<sequence>MEELIPLPSKIEIQKGSNSHERIFIIEPCYPGYGITLGNALRRVLLSSMPGAAIVSAHVKDVAHEFSTLPGVKEDIVELMLNLKKIRVKLFADEPIKIELREKGEKVVTAKDLKVTSDVEVANPDQVIATLTDKNAVLEMTLVAKKGRGYVPSEQQTDDNKEIGTITLDAIYTPVKNVNFTTEHVRVGEMTNYDKLSLTVTTDGTVSPEEAFSTASKILVEHFDAFANRFAIKQVATEKPKKKLKKKEGVKE</sequence>
<dbReference type="GO" id="GO:0003899">
    <property type="term" value="F:DNA-directed RNA polymerase activity"/>
    <property type="evidence" value="ECO:0007669"/>
    <property type="project" value="UniProtKB-EC"/>
</dbReference>
<dbReference type="SUPFAM" id="SSF55257">
    <property type="entry name" value="RBP11-like subunits of RNA polymerase"/>
    <property type="match status" value="1"/>
</dbReference>
<dbReference type="EMBL" id="PEXV01000088">
    <property type="protein sequence ID" value="PIS41535.1"/>
    <property type="molecule type" value="Genomic_DNA"/>
</dbReference>
<dbReference type="GO" id="GO:0005737">
    <property type="term" value="C:cytoplasm"/>
    <property type="evidence" value="ECO:0007669"/>
    <property type="project" value="UniProtKB-ARBA"/>
</dbReference>
<evidence type="ECO:0000256" key="9">
    <source>
        <dbReference type="ARBA" id="ARBA00033070"/>
    </source>
</evidence>
<gene>
    <name evidence="12" type="ORF">COT25_02670</name>
</gene>
<dbReference type="CDD" id="cd06928">
    <property type="entry name" value="RNAP_alpha_NTD"/>
    <property type="match status" value="1"/>
</dbReference>
<dbReference type="Pfam" id="PF01193">
    <property type="entry name" value="RNA_pol_L"/>
    <property type="match status" value="1"/>
</dbReference>
<evidence type="ECO:0000256" key="4">
    <source>
        <dbReference type="ARBA" id="ARBA00022478"/>
    </source>
</evidence>
<keyword evidence="7" id="KW-0804">Transcription</keyword>
<dbReference type="EC" id="2.7.7.6" evidence="2"/>
<evidence type="ECO:0000313" key="12">
    <source>
        <dbReference type="EMBL" id="PIS41535.1"/>
    </source>
</evidence>
<evidence type="ECO:0000256" key="8">
    <source>
        <dbReference type="ARBA" id="ARBA00032524"/>
    </source>
</evidence>
<dbReference type="NCBIfam" id="NF003519">
    <property type="entry name" value="PRK05182.2-5"/>
    <property type="match status" value="1"/>
</dbReference>
<feature type="domain" description="DNA-directed RNA polymerase RpoA/D/Rpb3-type" evidence="11">
    <location>
        <begin position="21"/>
        <end position="229"/>
    </location>
</feature>
<evidence type="ECO:0000256" key="5">
    <source>
        <dbReference type="ARBA" id="ARBA00022679"/>
    </source>
</evidence>
<dbReference type="GO" id="GO:0000428">
    <property type="term" value="C:DNA-directed RNA polymerase complex"/>
    <property type="evidence" value="ECO:0007669"/>
    <property type="project" value="UniProtKB-KW"/>
</dbReference>
<dbReference type="AlphaFoldDB" id="A0A2H0YSR2"/>
<dbReference type="Pfam" id="PF01000">
    <property type="entry name" value="RNA_pol_A_bac"/>
    <property type="match status" value="1"/>
</dbReference>
<dbReference type="Proteomes" id="UP000228711">
    <property type="component" value="Unassembled WGS sequence"/>
</dbReference>
<comment type="catalytic activity">
    <reaction evidence="10">
        <text>RNA(n) + a ribonucleoside 5'-triphosphate = RNA(n+1) + diphosphate</text>
        <dbReference type="Rhea" id="RHEA:21248"/>
        <dbReference type="Rhea" id="RHEA-COMP:14527"/>
        <dbReference type="Rhea" id="RHEA-COMP:17342"/>
        <dbReference type="ChEBI" id="CHEBI:33019"/>
        <dbReference type="ChEBI" id="CHEBI:61557"/>
        <dbReference type="ChEBI" id="CHEBI:140395"/>
        <dbReference type="EC" id="2.7.7.6"/>
    </reaction>
</comment>
<dbReference type="GO" id="GO:0006351">
    <property type="term" value="P:DNA-templated transcription"/>
    <property type="evidence" value="ECO:0007669"/>
    <property type="project" value="InterPro"/>
</dbReference>
<evidence type="ECO:0000256" key="7">
    <source>
        <dbReference type="ARBA" id="ARBA00023163"/>
    </source>
</evidence>
<dbReference type="InterPro" id="IPR011773">
    <property type="entry name" value="DNA-dir_RpoA"/>
</dbReference>
<evidence type="ECO:0000256" key="6">
    <source>
        <dbReference type="ARBA" id="ARBA00022695"/>
    </source>
</evidence>
<protein>
    <recommendedName>
        <fullName evidence="3">DNA-directed RNA polymerase subunit alpha</fullName>
        <ecNumber evidence="2">2.7.7.6</ecNumber>
    </recommendedName>
    <alternativeName>
        <fullName evidence="9">RNA polymerase subunit alpha</fullName>
    </alternativeName>
    <alternativeName>
        <fullName evidence="8">Transcriptase subunit alpha</fullName>
    </alternativeName>
</protein>
<evidence type="ECO:0000259" key="11">
    <source>
        <dbReference type="SMART" id="SM00662"/>
    </source>
</evidence>
<dbReference type="InterPro" id="IPR036603">
    <property type="entry name" value="RBP11-like"/>
</dbReference>
<dbReference type="InterPro" id="IPR011263">
    <property type="entry name" value="DNA-dir_RNA_pol_RpoA/D/Rpb3"/>
</dbReference>
<dbReference type="SUPFAM" id="SSF56553">
    <property type="entry name" value="Insert subdomain of RNA polymerase alpha subunit"/>
    <property type="match status" value="1"/>
</dbReference>
<organism evidence="12 13">
    <name type="scientific">Candidatus Kerfeldbacteria bacterium CG08_land_8_20_14_0_20_42_7</name>
    <dbReference type="NCBI Taxonomy" id="2014245"/>
    <lineage>
        <taxon>Bacteria</taxon>
        <taxon>Candidatus Kerfeldiibacteriota</taxon>
    </lineage>
</organism>
<accession>A0A2H0YSR2</accession>
<evidence type="ECO:0000256" key="2">
    <source>
        <dbReference type="ARBA" id="ARBA00012418"/>
    </source>
</evidence>
<dbReference type="InterPro" id="IPR036643">
    <property type="entry name" value="RNApol_insert_sf"/>
</dbReference>
<dbReference type="GO" id="GO:0003677">
    <property type="term" value="F:DNA binding"/>
    <property type="evidence" value="ECO:0007669"/>
    <property type="project" value="InterPro"/>
</dbReference>
<dbReference type="Gene3D" id="3.30.1360.10">
    <property type="entry name" value="RNA polymerase, RBP11-like subunit"/>
    <property type="match status" value="1"/>
</dbReference>
<dbReference type="FunFam" id="2.170.120.12:FF:000001">
    <property type="entry name" value="DNA-directed RNA polymerase subunit alpha"/>
    <property type="match status" value="1"/>
</dbReference>
<comment type="caution">
    <text evidence="12">The sequence shown here is derived from an EMBL/GenBank/DDBJ whole genome shotgun (WGS) entry which is preliminary data.</text>
</comment>
<keyword evidence="4 12" id="KW-0240">DNA-directed RNA polymerase</keyword>
<dbReference type="NCBIfam" id="TIGR02027">
    <property type="entry name" value="rpoA"/>
    <property type="match status" value="1"/>
</dbReference>
<comment type="similarity">
    <text evidence="1">Belongs to the RNA polymerase alpha chain family.</text>
</comment>
<evidence type="ECO:0000313" key="13">
    <source>
        <dbReference type="Proteomes" id="UP000228711"/>
    </source>
</evidence>
<name>A0A2H0YSR2_9BACT</name>
<dbReference type="GO" id="GO:0046983">
    <property type="term" value="F:protein dimerization activity"/>
    <property type="evidence" value="ECO:0007669"/>
    <property type="project" value="InterPro"/>
</dbReference>
<reference evidence="13" key="1">
    <citation type="submission" date="2017-09" db="EMBL/GenBank/DDBJ databases">
        <title>Depth-based differentiation of microbial function through sediment-hosted aquifers and enrichment of novel symbionts in the deep terrestrial subsurface.</title>
        <authorList>
            <person name="Probst A.J."/>
            <person name="Ladd B."/>
            <person name="Jarett J.K."/>
            <person name="Geller-Mcgrath D.E."/>
            <person name="Sieber C.M.K."/>
            <person name="Emerson J.B."/>
            <person name="Anantharaman K."/>
            <person name="Thomas B.C."/>
            <person name="Malmstrom R."/>
            <person name="Stieglmeier M."/>
            <person name="Klingl A."/>
            <person name="Woyke T."/>
            <person name="Ryan C.M."/>
            <person name="Banfield J.F."/>
        </authorList>
    </citation>
    <scope>NUCLEOTIDE SEQUENCE [LARGE SCALE GENOMIC DNA]</scope>
</reference>
<keyword evidence="5" id="KW-0808">Transferase</keyword>
<dbReference type="InterPro" id="IPR011262">
    <property type="entry name" value="DNA-dir_RNA_pol_insert"/>
</dbReference>
<evidence type="ECO:0000256" key="10">
    <source>
        <dbReference type="ARBA" id="ARBA00048552"/>
    </source>
</evidence>
<dbReference type="Gene3D" id="2.170.120.12">
    <property type="entry name" value="DNA-directed RNA polymerase, insert domain"/>
    <property type="match status" value="1"/>
</dbReference>
<evidence type="ECO:0000256" key="1">
    <source>
        <dbReference type="ARBA" id="ARBA00007123"/>
    </source>
</evidence>
<evidence type="ECO:0000256" key="3">
    <source>
        <dbReference type="ARBA" id="ARBA00015972"/>
    </source>
</evidence>
<proteinExistence type="inferred from homology"/>
<keyword evidence="6" id="KW-0548">Nucleotidyltransferase</keyword>